<accession>A0A917DVQ6</accession>
<dbReference type="Pfam" id="PF00027">
    <property type="entry name" value="cNMP_binding"/>
    <property type="match status" value="1"/>
</dbReference>
<reference evidence="5" key="2">
    <citation type="submission" date="2020-09" db="EMBL/GenBank/DDBJ databases">
        <authorList>
            <person name="Sun Q."/>
            <person name="Zhou Y."/>
        </authorList>
    </citation>
    <scope>NUCLEOTIDE SEQUENCE</scope>
    <source>
        <strain evidence="5">CGMCC 1.15360</strain>
    </source>
</reference>
<organism evidence="5 6">
    <name type="scientific">Croceicoccus mobilis</name>
    <dbReference type="NCBI Taxonomy" id="1703339"/>
    <lineage>
        <taxon>Bacteria</taxon>
        <taxon>Pseudomonadati</taxon>
        <taxon>Pseudomonadota</taxon>
        <taxon>Alphaproteobacteria</taxon>
        <taxon>Sphingomonadales</taxon>
        <taxon>Erythrobacteraceae</taxon>
        <taxon>Croceicoccus</taxon>
    </lineage>
</organism>
<evidence type="ECO:0000256" key="3">
    <source>
        <dbReference type="ARBA" id="ARBA00023163"/>
    </source>
</evidence>
<dbReference type="GO" id="GO:0003700">
    <property type="term" value="F:DNA-binding transcription factor activity"/>
    <property type="evidence" value="ECO:0007669"/>
    <property type="project" value="InterPro"/>
</dbReference>
<dbReference type="InterPro" id="IPR000595">
    <property type="entry name" value="cNMP-bd_dom"/>
</dbReference>
<dbReference type="InterPro" id="IPR050397">
    <property type="entry name" value="Env_Response_Regulators"/>
</dbReference>
<evidence type="ECO:0000259" key="4">
    <source>
        <dbReference type="PROSITE" id="PS51063"/>
    </source>
</evidence>
<dbReference type="PRINTS" id="PR00034">
    <property type="entry name" value="HTHCRP"/>
</dbReference>
<dbReference type="GO" id="GO:0005829">
    <property type="term" value="C:cytosol"/>
    <property type="evidence" value="ECO:0007669"/>
    <property type="project" value="TreeGrafter"/>
</dbReference>
<dbReference type="PROSITE" id="PS00042">
    <property type="entry name" value="HTH_CRP_1"/>
    <property type="match status" value="1"/>
</dbReference>
<dbReference type="Proteomes" id="UP000612349">
    <property type="component" value="Unassembled WGS sequence"/>
</dbReference>
<sequence>MKEMRSGPNAVAMSTTFPELFDRFSAALLPAETPDATILRFRSIARAIRLDSHGHAEFDPKAEQLAFVCVGSAKLVARASGGREQVVSFHFAGELACVPGGALHAYSIEALTPCELLAFPVGEFLDLARSEPAILSEVCDRVMVALHRASEKSVALGRKTAQERVCSFLVGMTERIGVRQGNGFAMRLPMSRRDIADALGLTNETISRQFAELRMSGIIETSGRSLVTVPDIGSLRDLGGYMQLPERNAA</sequence>
<keyword evidence="3" id="KW-0804">Transcription</keyword>
<feature type="domain" description="HTH crp-type" evidence="4">
    <location>
        <begin position="159"/>
        <end position="233"/>
    </location>
</feature>
<keyword evidence="2" id="KW-0238">DNA-binding</keyword>
<dbReference type="Gene3D" id="2.60.120.10">
    <property type="entry name" value="Jelly Rolls"/>
    <property type="match status" value="1"/>
</dbReference>
<dbReference type="GO" id="GO:0003677">
    <property type="term" value="F:DNA binding"/>
    <property type="evidence" value="ECO:0007669"/>
    <property type="project" value="UniProtKB-KW"/>
</dbReference>
<dbReference type="Gene3D" id="1.10.10.10">
    <property type="entry name" value="Winged helix-like DNA-binding domain superfamily/Winged helix DNA-binding domain"/>
    <property type="match status" value="1"/>
</dbReference>
<gene>
    <name evidence="5" type="ORF">GCM10010990_23550</name>
</gene>
<dbReference type="PANTHER" id="PTHR24567:SF26">
    <property type="entry name" value="REGULATORY PROTEIN YEIL"/>
    <property type="match status" value="1"/>
</dbReference>
<comment type="caution">
    <text evidence="5">The sequence shown here is derived from an EMBL/GenBank/DDBJ whole genome shotgun (WGS) entry which is preliminary data.</text>
</comment>
<dbReference type="CDD" id="cd00038">
    <property type="entry name" value="CAP_ED"/>
    <property type="match status" value="1"/>
</dbReference>
<dbReference type="InterPro" id="IPR036390">
    <property type="entry name" value="WH_DNA-bd_sf"/>
</dbReference>
<name>A0A917DVQ6_9SPHN</name>
<dbReference type="EMBL" id="BMIP01000005">
    <property type="protein sequence ID" value="GGD73232.1"/>
    <property type="molecule type" value="Genomic_DNA"/>
</dbReference>
<evidence type="ECO:0000313" key="5">
    <source>
        <dbReference type="EMBL" id="GGD73232.1"/>
    </source>
</evidence>
<dbReference type="OrthoDB" id="667966at2"/>
<keyword evidence="1" id="KW-0805">Transcription regulation</keyword>
<dbReference type="InterPro" id="IPR036388">
    <property type="entry name" value="WH-like_DNA-bd_sf"/>
</dbReference>
<dbReference type="InterPro" id="IPR018490">
    <property type="entry name" value="cNMP-bd_dom_sf"/>
</dbReference>
<dbReference type="PROSITE" id="PS51063">
    <property type="entry name" value="HTH_CRP_2"/>
    <property type="match status" value="1"/>
</dbReference>
<dbReference type="SUPFAM" id="SSF51206">
    <property type="entry name" value="cAMP-binding domain-like"/>
    <property type="match status" value="1"/>
</dbReference>
<dbReference type="AlphaFoldDB" id="A0A917DVQ6"/>
<dbReference type="Pfam" id="PF13545">
    <property type="entry name" value="HTH_Crp_2"/>
    <property type="match status" value="1"/>
</dbReference>
<evidence type="ECO:0000313" key="6">
    <source>
        <dbReference type="Proteomes" id="UP000612349"/>
    </source>
</evidence>
<dbReference type="SMART" id="SM00419">
    <property type="entry name" value="HTH_CRP"/>
    <property type="match status" value="1"/>
</dbReference>
<dbReference type="PANTHER" id="PTHR24567">
    <property type="entry name" value="CRP FAMILY TRANSCRIPTIONAL REGULATORY PROTEIN"/>
    <property type="match status" value="1"/>
</dbReference>
<keyword evidence="6" id="KW-1185">Reference proteome</keyword>
<dbReference type="InterPro" id="IPR018335">
    <property type="entry name" value="Tscrpt_reg_HTH_Crp-type_CS"/>
</dbReference>
<dbReference type="InterPro" id="IPR012318">
    <property type="entry name" value="HTH_CRP"/>
</dbReference>
<dbReference type="SUPFAM" id="SSF46785">
    <property type="entry name" value="Winged helix' DNA-binding domain"/>
    <property type="match status" value="1"/>
</dbReference>
<protein>
    <recommendedName>
        <fullName evidence="4">HTH crp-type domain-containing protein</fullName>
    </recommendedName>
</protein>
<dbReference type="CDD" id="cd00092">
    <property type="entry name" value="HTH_CRP"/>
    <property type="match status" value="1"/>
</dbReference>
<evidence type="ECO:0000256" key="2">
    <source>
        <dbReference type="ARBA" id="ARBA00023125"/>
    </source>
</evidence>
<proteinExistence type="predicted"/>
<reference evidence="5" key="1">
    <citation type="journal article" date="2014" name="Int. J. Syst. Evol. Microbiol.">
        <title>Complete genome sequence of Corynebacterium casei LMG S-19264T (=DSM 44701T), isolated from a smear-ripened cheese.</title>
        <authorList>
            <consortium name="US DOE Joint Genome Institute (JGI-PGF)"/>
            <person name="Walter F."/>
            <person name="Albersmeier A."/>
            <person name="Kalinowski J."/>
            <person name="Ruckert C."/>
        </authorList>
    </citation>
    <scope>NUCLEOTIDE SEQUENCE</scope>
    <source>
        <strain evidence="5">CGMCC 1.15360</strain>
    </source>
</reference>
<dbReference type="InterPro" id="IPR014710">
    <property type="entry name" value="RmlC-like_jellyroll"/>
</dbReference>
<evidence type="ECO:0000256" key="1">
    <source>
        <dbReference type="ARBA" id="ARBA00023015"/>
    </source>
</evidence>